<evidence type="ECO:0000313" key="3">
    <source>
        <dbReference type="Proteomes" id="UP001577267"/>
    </source>
</evidence>
<sequence>MHAKESGRDPDRTKPRRPASRSLSGAPQAAVRPEAVAVLPGAVSALQHSAGNAAAAHAVQRTQRHSGRGAGRGPSAPVQRAPLAEMLGRQEVKEYTHVAVDKGGVGLDELYLRLNANGLRTAESLNIKLSSGSEKMGHHQHVFMWDSRSKGLEGRAKIVEAVGQDSSIDVKIRMAGMNESGPIIPGALKGDHPTKLGGASDNGAWAYKGDIPRKYLFIVGLDQPSHAGFQDWYEGKGWPDGHAAQFGP</sequence>
<feature type="region of interest" description="Disordered" evidence="1">
    <location>
        <begin position="1"/>
        <end position="31"/>
    </location>
</feature>
<feature type="compositionally biased region" description="Basic and acidic residues" evidence="1">
    <location>
        <begin position="1"/>
        <end position="13"/>
    </location>
</feature>
<evidence type="ECO:0000256" key="1">
    <source>
        <dbReference type="SAM" id="MobiDB-lite"/>
    </source>
</evidence>
<keyword evidence="3" id="KW-1185">Reference proteome</keyword>
<accession>A0ABV4ZK47</accession>
<gene>
    <name evidence="2" type="ORF">ACE11A_09025</name>
</gene>
<organism evidence="2 3">
    <name type="scientific">Streptomyces carpaticus</name>
    <dbReference type="NCBI Taxonomy" id="285558"/>
    <lineage>
        <taxon>Bacteria</taxon>
        <taxon>Bacillati</taxon>
        <taxon>Actinomycetota</taxon>
        <taxon>Actinomycetes</taxon>
        <taxon>Kitasatosporales</taxon>
        <taxon>Streptomycetaceae</taxon>
        <taxon>Streptomyces</taxon>
    </lineage>
</organism>
<dbReference type="RefSeq" id="WP_375062499.1">
    <property type="nucleotide sequence ID" value="NZ_JBHGBT010000006.1"/>
</dbReference>
<dbReference type="EMBL" id="JBHGBT010000006">
    <property type="protein sequence ID" value="MFB4194490.1"/>
    <property type="molecule type" value="Genomic_DNA"/>
</dbReference>
<evidence type="ECO:0000313" key="2">
    <source>
        <dbReference type="EMBL" id="MFB4194490.1"/>
    </source>
</evidence>
<reference evidence="2 3" key="1">
    <citation type="submission" date="2024-09" db="EMBL/GenBank/DDBJ databases">
        <title>Draft genome sequence of multifaceted antimicrobials producing Streptomyces sp. strain FH1.</title>
        <authorList>
            <person name="Hassan F."/>
            <person name="Ali H."/>
            <person name="Hassan N."/>
            <person name="Nawaz A."/>
        </authorList>
    </citation>
    <scope>NUCLEOTIDE SEQUENCE [LARGE SCALE GENOMIC DNA]</scope>
    <source>
        <strain evidence="2 3">FH1</strain>
    </source>
</reference>
<protein>
    <submittedName>
        <fullName evidence="2">Uncharacterized protein</fullName>
    </submittedName>
</protein>
<feature type="region of interest" description="Disordered" evidence="1">
    <location>
        <begin position="54"/>
        <end position="79"/>
    </location>
</feature>
<proteinExistence type="predicted"/>
<dbReference type="Proteomes" id="UP001577267">
    <property type="component" value="Unassembled WGS sequence"/>
</dbReference>
<comment type="caution">
    <text evidence="2">The sequence shown here is derived from an EMBL/GenBank/DDBJ whole genome shotgun (WGS) entry which is preliminary data.</text>
</comment>
<name>A0ABV4ZK47_9ACTN</name>